<protein>
    <submittedName>
        <fullName evidence="1">Uncharacterized protein</fullName>
    </submittedName>
</protein>
<dbReference type="InterPro" id="IPR029063">
    <property type="entry name" value="SAM-dependent_MTases_sf"/>
</dbReference>
<name>A0A0C2D7E9_9BACT</name>
<accession>A0A0C2D7E9</accession>
<reference evidence="1 2" key="1">
    <citation type="submission" date="2014-12" db="EMBL/GenBank/DDBJ databases">
        <title>Genome assembly of Enhygromyxa salina DSM 15201.</title>
        <authorList>
            <person name="Sharma G."/>
            <person name="Subramanian S."/>
        </authorList>
    </citation>
    <scope>NUCLEOTIDE SEQUENCE [LARGE SCALE GENOMIC DNA]</scope>
    <source>
        <strain evidence="1 2">DSM 15201</strain>
    </source>
</reference>
<dbReference type="Proteomes" id="UP000031599">
    <property type="component" value="Unassembled WGS sequence"/>
</dbReference>
<dbReference type="EMBL" id="JMCC02000006">
    <property type="protein sequence ID" value="KIG19086.1"/>
    <property type="molecule type" value="Genomic_DNA"/>
</dbReference>
<dbReference type="SUPFAM" id="SSF53335">
    <property type="entry name" value="S-adenosyl-L-methionine-dependent methyltransferases"/>
    <property type="match status" value="1"/>
</dbReference>
<proteinExistence type="predicted"/>
<dbReference type="AlphaFoldDB" id="A0A0C2D7E9"/>
<gene>
    <name evidence="1" type="ORF">DB30_05990</name>
</gene>
<comment type="caution">
    <text evidence="1">The sequence shown here is derived from an EMBL/GenBank/DDBJ whole genome shotgun (WGS) entry which is preliminary data.</text>
</comment>
<evidence type="ECO:0000313" key="1">
    <source>
        <dbReference type="EMBL" id="KIG19086.1"/>
    </source>
</evidence>
<evidence type="ECO:0000313" key="2">
    <source>
        <dbReference type="Proteomes" id="UP000031599"/>
    </source>
</evidence>
<sequence length="362" mass="39546">MEASVAELDEIMLAELGEVRDALARAEFDGDTFAVALGHARLAEIVDSRVLGQLLAPAVKAEPSKPLRLPVPYYGGKFGAAPLIERAMGPIVNLVIPFGGSLGCLLGRSEPARVETANDKDGLIVNAWRAISNDPIAVAKACAMPVHECTLDAVHGWLLDNRESLTTLLRSDPRAHDVAAAAYWLWGRSVWLGGSWCNPGKRGPRKAKVALRGGETGPGIGQGVLSSKIRDELPAYFTALAQRLRHVRMTCGEWTRVLRDSVTVSHGVTGVYLDPCYDLGTGRRPDLYGIDEPEQSAEVRAWALEHGPHPRLRIVLSGLGDEHAELEEHDWSVITWRGRERLWLSPHCRREDFGPLFEQGAA</sequence>
<organism evidence="1 2">
    <name type="scientific">Enhygromyxa salina</name>
    <dbReference type="NCBI Taxonomy" id="215803"/>
    <lineage>
        <taxon>Bacteria</taxon>
        <taxon>Pseudomonadati</taxon>
        <taxon>Myxococcota</taxon>
        <taxon>Polyangia</taxon>
        <taxon>Nannocystales</taxon>
        <taxon>Nannocystaceae</taxon>
        <taxon>Enhygromyxa</taxon>
    </lineage>
</organism>